<gene>
    <name evidence="1" type="primary">X975_22733</name>
    <name evidence="1" type="ORF">CDAR_198431</name>
</gene>
<accession>A0AAV4W345</accession>
<dbReference type="Proteomes" id="UP001054837">
    <property type="component" value="Unassembled WGS sequence"/>
</dbReference>
<reference evidence="1 2" key="1">
    <citation type="submission" date="2021-06" db="EMBL/GenBank/DDBJ databases">
        <title>Caerostris darwini draft genome.</title>
        <authorList>
            <person name="Kono N."/>
            <person name="Arakawa K."/>
        </authorList>
    </citation>
    <scope>NUCLEOTIDE SEQUENCE [LARGE SCALE GENOMIC DNA]</scope>
</reference>
<dbReference type="AlphaFoldDB" id="A0AAV4W345"/>
<evidence type="ECO:0000313" key="1">
    <source>
        <dbReference type="EMBL" id="GIY77181.1"/>
    </source>
</evidence>
<organism evidence="1 2">
    <name type="scientific">Caerostris darwini</name>
    <dbReference type="NCBI Taxonomy" id="1538125"/>
    <lineage>
        <taxon>Eukaryota</taxon>
        <taxon>Metazoa</taxon>
        <taxon>Ecdysozoa</taxon>
        <taxon>Arthropoda</taxon>
        <taxon>Chelicerata</taxon>
        <taxon>Arachnida</taxon>
        <taxon>Araneae</taxon>
        <taxon>Araneomorphae</taxon>
        <taxon>Entelegynae</taxon>
        <taxon>Araneoidea</taxon>
        <taxon>Araneidae</taxon>
        <taxon>Caerostris</taxon>
    </lineage>
</organism>
<name>A0AAV4W345_9ARAC</name>
<protein>
    <submittedName>
        <fullName evidence="1">Transposable element Tc1 transposase</fullName>
    </submittedName>
</protein>
<keyword evidence="2" id="KW-1185">Reference proteome</keyword>
<comment type="caution">
    <text evidence="1">The sequence shown here is derived from an EMBL/GenBank/DDBJ whole genome shotgun (WGS) entry which is preliminary data.</text>
</comment>
<evidence type="ECO:0000313" key="2">
    <source>
        <dbReference type="Proteomes" id="UP001054837"/>
    </source>
</evidence>
<dbReference type="EMBL" id="BPLQ01014084">
    <property type="protein sequence ID" value="GIY77181.1"/>
    <property type="molecule type" value="Genomic_DNA"/>
</dbReference>
<proteinExistence type="predicted"/>
<sequence length="154" mass="17889">MTEKTEQAVPEAKLKAEQAKLETNTNDVMKELIYDFFLLHQQMYLRKFLVSNVESCPPVEILKAWDRYRLTREVKEDSMLTKDKVLKNLMSFLRHEVEGEEHRVLAEIVFGNGMERKDTHKPVHRNEPTATTLIANSSAGKNNRVFCDPSHLCQ</sequence>